<feature type="transmembrane region" description="Helical" evidence="8">
    <location>
        <begin position="208"/>
        <end position="229"/>
    </location>
</feature>
<feature type="transmembrane region" description="Helical" evidence="8">
    <location>
        <begin position="116"/>
        <end position="132"/>
    </location>
</feature>
<evidence type="ECO:0000313" key="10">
    <source>
        <dbReference type="EMBL" id="MBK1619361.1"/>
    </source>
</evidence>
<evidence type="ECO:0000313" key="11">
    <source>
        <dbReference type="Proteomes" id="UP001138768"/>
    </source>
</evidence>
<keyword evidence="5 8" id="KW-1133">Transmembrane helix</keyword>
<dbReference type="PANTHER" id="PTHR42703">
    <property type="entry name" value="NADH DEHYDROGENASE"/>
    <property type="match status" value="1"/>
</dbReference>
<evidence type="ECO:0000256" key="1">
    <source>
        <dbReference type="ARBA" id="ARBA00004651"/>
    </source>
</evidence>
<accession>A0A9X0W9N6</accession>
<dbReference type="Pfam" id="PF00361">
    <property type="entry name" value="Proton_antipo_M"/>
    <property type="match status" value="1"/>
</dbReference>
<feature type="transmembrane region" description="Helical" evidence="8">
    <location>
        <begin position="360"/>
        <end position="382"/>
    </location>
</feature>
<dbReference type="RefSeq" id="WP_200244659.1">
    <property type="nucleotide sequence ID" value="NZ_NRRY01000020.1"/>
</dbReference>
<keyword evidence="4 7" id="KW-0812">Transmembrane</keyword>
<feature type="domain" description="NADH:quinone oxidoreductase/Mrp antiporter transmembrane" evidence="9">
    <location>
        <begin position="134"/>
        <end position="385"/>
    </location>
</feature>
<name>A0A9X0W9N6_9GAMM</name>
<feature type="transmembrane region" description="Helical" evidence="8">
    <location>
        <begin position="564"/>
        <end position="583"/>
    </location>
</feature>
<sequence length="593" mass="62390">MMDWLLLAWIWPLLLALTYLPVLTRRPGQSWGRAATGEALPTWRASLVVIAALPALAAALMVPVGAELSLPWLFLGTQLGLDGTSRVFLLFTAILWLAAGLYAAQSIRTPERARRFHALYLLAMAGNLWLILGQDLFSFYAGFALMGLACYGLIIHDARTEALRAGRVYLVMTLIGEVCLFVAMLLIAQQTGTAVPTTADLASLDTVAVTFIIIGLGVKAGLVPLHLWLPTAYAAAPTPASAVLGGAMIKVALLGWLRFLPLGTSALPEAGTVIAVLGLISLFYALPIGLVQADAKTLLGYSSISKMGLAVLLLGLMLIEPSLAPAGMVALTLFAAHHALVKGGLFLGIGLRQDGAQKTWLAAGVLIGLAVLALAMASAPFTSGAVTKYLMKPVIADSPWPWLPAALAVAAVATTLLMARFLWIAVMSATNRTPQPRGWSMLAWAGIVLLVLIFPFALGKPSSWPTNSIPVGIGVVLGTLVALAAWANPGWLKPLIGLIPAGDLLVLVRPAQTLALRIGAVLYRPWLSVQQQVQQRAVALFERFFGAAAADPERGLRAWPVAGALWIGILVLLLIAMLAGSAVPDASSLGPTG</sequence>
<dbReference type="GO" id="GO:0008137">
    <property type="term" value="F:NADH dehydrogenase (ubiquinone) activity"/>
    <property type="evidence" value="ECO:0007669"/>
    <property type="project" value="InterPro"/>
</dbReference>
<dbReference type="GO" id="GO:0005886">
    <property type="term" value="C:plasma membrane"/>
    <property type="evidence" value="ECO:0007669"/>
    <property type="project" value="UniProtKB-SubCell"/>
</dbReference>
<feature type="transmembrane region" description="Helical" evidence="8">
    <location>
        <begin position="271"/>
        <end position="291"/>
    </location>
</feature>
<reference evidence="10 11" key="1">
    <citation type="journal article" date="2020" name="Microorganisms">
        <title>Osmotic Adaptation and Compatible Solute Biosynthesis of Phototrophic Bacteria as Revealed from Genome Analyses.</title>
        <authorList>
            <person name="Imhoff J.F."/>
            <person name="Rahn T."/>
            <person name="Kunzel S."/>
            <person name="Keller A."/>
            <person name="Neulinger S.C."/>
        </authorList>
    </citation>
    <scope>NUCLEOTIDE SEQUENCE [LARGE SCALE GENOMIC DNA]</scope>
    <source>
        <strain evidence="10 11">DSM 25653</strain>
    </source>
</reference>
<dbReference type="InterPro" id="IPR001750">
    <property type="entry name" value="ND/Mrp_TM"/>
</dbReference>
<dbReference type="AlphaFoldDB" id="A0A9X0W9N6"/>
<evidence type="ECO:0000256" key="2">
    <source>
        <dbReference type="ARBA" id="ARBA00005346"/>
    </source>
</evidence>
<keyword evidence="3" id="KW-1003">Cell membrane</keyword>
<evidence type="ECO:0000256" key="6">
    <source>
        <dbReference type="ARBA" id="ARBA00023136"/>
    </source>
</evidence>
<dbReference type="InterPro" id="IPR003918">
    <property type="entry name" value="NADH_UbQ_OxRdtase"/>
</dbReference>
<evidence type="ECO:0000256" key="7">
    <source>
        <dbReference type="RuleBase" id="RU000320"/>
    </source>
</evidence>
<keyword evidence="6 8" id="KW-0472">Membrane</keyword>
<dbReference type="PANTHER" id="PTHR42703:SF1">
    <property type="entry name" value="NA(+)_H(+) ANTIPORTER SUBUNIT D1"/>
    <property type="match status" value="1"/>
</dbReference>
<dbReference type="EMBL" id="NRRY01000020">
    <property type="protein sequence ID" value="MBK1619361.1"/>
    <property type="molecule type" value="Genomic_DNA"/>
</dbReference>
<evidence type="ECO:0000256" key="8">
    <source>
        <dbReference type="SAM" id="Phobius"/>
    </source>
</evidence>
<feature type="transmembrane region" description="Helical" evidence="8">
    <location>
        <begin position="469"/>
        <end position="487"/>
    </location>
</feature>
<dbReference type="PRINTS" id="PR01437">
    <property type="entry name" value="NUOXDRDTASE4"/>
</dbReference>
<feature type="transmembrane region" description="Helical" evidence="8">
    <location>
        <begin position="168"/>
        <end position="188"/>
    </location>
</feature>
<evidence type="ECO:0000256" key="3">
    <source>
        <dbReference type="ARBA" id="ARBA00022475"/>
    </source>
</evidence>
<gene>
    <name evidence="10" type="ORF">CKO42_13115</name>
</gene>
<evidence type="ECO:0000259" key="9">
    <source>
        <dbReference type="Pfam" id="PF00361"/>
    </source>
</evidence>
<comment type="caution">
    <text evidence="10">The sequence shown here is derived from an EMBL/GenBank/DDBJ whole genome shotgun (WGS) entry which is preliminary data.</text>
</comment>
<feature type="transmembrane region" description="Helical" evidence="8">
    <location>
        <begin position="438"/>
        <end position="457"/>
    </location>
</feature>
<evidence type="ECO:0000256" key="4">
    <source>
        <dbReference type="ARBA" id="ARBA00022692"/>
    </source>
</evidence>
<feature type="transmembrane region" description="Helical" evidence="8">
    <location>
        <begin position="6"/>
        <end position="24"/>
    </location>
</feature>
<feature type="transmembrane region" description="Helical" evidence="8">
    <location>
        <begin position="45"/>
        <end position="66"/>
    </location>
</feature>
<feature type="transmembrane region" description="Helical" evidence="8">
    <location>
        <begin position="298"/>
        <end position="319"/>
    </location>
</feature>
<dbReference type="InterPro" id="IPR050586">
    <property type="entry name" value="CPA3_Na-H_Antiporter_D"/>
</dbReference>
<feature type="transmembrane region" description="Helical" evidence="8">
    <location>
        <begin position="402"/>
        <end position="426"/>
    </location>
</feature>
<comment type="similarity">
    <text evidence="2">Belongs to the CPA3 antiporters (TC 2.A.63) subunit D family.</text>
</comment>
<comment type="subcellular location">
    <subcellularLocation>
        <location evidence="1">Cell membrane</location>
        <topology evidence="1">Multi-pass membrane protein</topology>
    </subcellularLocation>
    <subcellularLocation>
        <location evidence="7">Membrane</location>
        <topology evidence="7">Multi-pass membrane protein</topology>
    </subcellularLocation>
</comment>
<feature type="transmembrane region" description="Helical" evidence="8">
    <location>
        <begin position="325"/>
        <end position="348"/>
    </location>
</feature>
<keyword evidence="11" id="KW-1185">Reference proteome</keyword>
<dbReference type="Proteomes" id="UP001138768">
    <property type="component" value="Unassembled WGS sequence"/>
</dbReference>
<dbReference type="GO" id="GO:0042773">
    <property type="term" value="P:ATP synthesis coupled electron transport"/>
    <property type="evidence" value="ECO:0007669"/>
    <property type="project" value="InterPro"/>
</dbReference>
<feature type="transmembrane region" description="Helical" evidence="8">
    <location>
        <begin position="241"/>
        <end position="259"/>
    </location>
</feature>
<feature type="transmembrane region" description="Helical" evidence="8">
    <location>
        <begin position="86"/>
        <end position="104"/>
    </location>
</feature>
<feature type="transmembrane region" description="Helical" evidence="8">
    <location>
        <begin position="138"/>
        <end position="156"/>
    </location>
</feature>
<organism evidence="10 11">
    <name type="scientific">Lamprobacter modestohalophilus</name>
    <dbReference type="NCBI Taxonomy" id="1064514"/>
    <lineage>
        <taxon>Bacteria</taxon>
        <taxon>Pseudomonadati</taxon>
        <taxon>Pseudomonadota</taxon>
        <taxon>Gammaproteobacteria</taxon>
        <taxon>Chromatiales</taxon>
        <taxon>Chromatiaceae</taxon>
        <taxon>Lamprobacter</taxon>
    </lineage>
</organism>
<protein>
    <recommendedName>
        <fullName evidence="9">NADH:quinone oxidoreductase/Mrp antiporter transmembrane domain-containing protein</fullName>
    </recommendedName>
</protein>
<evidence type="ECO:0000256" key="5">
    <source>
        <dbReference type="ARBA" id="ARBA00022989"/>
    </source>
</evidence>
<proteinExistence type="inferred from homology"/>